<evidence type="ECO:0000313" key="14">
    <source>
        <dbReference type="EMBL" id="CAF4649703.1"/>
    </source>
</evidence>
<dbReference type="Proteomes" id="UP000663851">
    <property type="component" value="Unassembled WGS sequence"/>
</dbReference>
<keyword evidence="10" id="KW-0407">Ion channel</keyword>
<dbReference type="EMBL" id="CAJOBS010006716">
    <property type="protein sequence ID" value="CAF4915634.1"/>
    <property type="molecule type" value="Genomic_DNA"/>
</dbReference>
<dbReference type="Proteomes" id="UP000663838">
    <property type="component" value="Unassembled WGS sequence"/>
</dbReference>
<proteinExistence type="predicted"/>
<reference evidence="12" key="1">
    <citation type="submission" date="2021-02" db="EMBL/GenBank/DDBJ databases">
        <authorList>
            <person name="Nowell W R."/>
        </authorList>
    </citation>
    <scope>NUCLEOTIDE SEQUENCE</scope>
</reference>
<dbReference type="Proteomes" id="UP000663848">
    <property type="component" value="Unassembled WGS sequence"/>
</dbReference>
<keyword evidence="4" id="KW-0812">Transmembrane</keyword>
<gene>
    <name evidence="13" type="ORF">HFQ381_LOCUS22104</name>
    <name evidence="15" type="ORF">QYT958_LOCUS29653</name>
    <name evidence="16" type="ORF">TOA249_LOCUS31718</name>
    <name evidence="14" type="ORF">TSG867_LOCUS30699</name>
    <name evidence="12" type="ORF">UJA718_LOCUS18682</name>
</gene>
<keyword evidence="3" id="KW-0633">Potassium transport</keyword>
<protein>
    <recommendedName>
        <fullName evidence="11">Ca2+-activated K+ channel Slowpoke-like C-terminal domain-containing protein</fullName>
    </recommendedName>
</protein>
<evidence type="ECO:0000256" key="9">
    <source>
        <dbReference type="ARBA" id="ARBA00023136"/>
    </source>
</evidence>
<evidence type="ECO:0000256" key="7">
    <source>
        <dbReference type="ARBA" id="ARBA00022989"/>
    </source>
</evidence>
<comment type="subcellular location">
    <subcellularLocation>
        <location evidence="1">Membrane</location>
        <topology evidence="1">Multi-pass membrane protein</topology>
    </subcellularLocation>
</comment>
<keyword evidence="7" id="KW-1133">Transmembrane helix</keyword>
<evidence type="ECO:0000256" key="8">
    <source>
        <dbReference type="ARBA" id="ARBA00023065"/>
    </source>
</evidence>
<dbReference type="PANTHER" id="PTHR10027">
    <property type="entry name" value="CALCIUM-ACTIVATED POTASSIUM CHANNEL ALPHA CHAIN"/>
    <property type="match status" value="1"/>
</dbReference>
<dbReference type="AlphaFoldDB" id="A0A820NNT9"/>
<dbReference type="Proteomes" id="UP000663862">
    <property type="component" value="Unassembled WGS sequence"/>
</dbReference>
<keyword evidence="9" id="KW-0472">Membrane</keyword>
<dbReference type="InterPro" id="IPR048735">
    <property type="entry name" value="Slowpoke-like_C"/>
</dbReference>
<evidence type="ECO:0000256" key="10">
    <source>
        <dbReference type="ARBA" id="ARBA00023303"/>
    </source>
</evidence>
<evidence type="ECO:0000256" key="2">
    <source>
        <dbReference type="ARBA" id="ARBA00022448"/>
    </source>
</evidence>
<comment type="caution">
    <text evidence="12">The sequence shown here is derived from an EMBL/GenBank/DDBJ whole genome shotgun (WGS) entry which is preliminary data.</text>
</comment>
<sequence length="249" mass="28602">MSTLDRGNLDTYLVDKSSILCALTIRQISIQCAGLHTDLGVVRKSNTDHDMLKTKSVFHNHIQTLAAITIDSNVQYVEQGHTDEADLQFFLTTPFASGTYNTDFRFNFLFFLFKAYYNENAVNLLRNILMGGIDPQLEEILAEGKRFVQCQTPKMLKNRRRARVIILAIQDLIPDIDISTEPVTFSSLFIESLGRHRMVVMGIYRLLDVLFQKDPSPKSDRPVDHNKRIVIYYPPYNYEIDPSDLVCIF</sequence>
<dbReference type="InterPro" id="IPR047871">
    <property type="entry name" value="K_chnl_Slo-like"/>
</dbReference>
<evidence type="ECO:0000256" key="4">
    <source>
        <dbReference type="ARBA" id="ARBA00022692"/>
    </source>
</evidence>
<dbReference type="PANTHER" id="PTHR10027:SF33">
    <property type="entry name" value="CALCIUM-ACTIVATED POTASSIUM CHANNEL SUBUNIT ALPHA-1-RELATED"/>
    <property type="match status" value="1"/>
</dbReference>
<feature type="domain" description="Ca2+-activated K+ channel Slowpoke-like C-terminal" evidence="11">
    <location>
        <begin position="122"/>
        <end position="247"/>
    </location>
</feature>
<evidence type="ECO:0000313" key="13">
    <source>
        <dbReference type="EMBL" id="CAF4427898.1"/>
    </source>
</evidence>
<evidence type="ECO:0000313" key="16">
    <source>
        <dbReference type="EMBL" id="CAF4915634.1"/>
    </source>
</evidence>
<name>A0A820NNT9_9BILA</name>
<dbReference type="EMBL" id="CAJOBQ010005087">
    <property type="protein sequence ID" value="CAF4649703.1"/>
    <property type="molecule type" value="Genomic_DNA"/>
</dbReference>
<dbReference type="EMBL" id="CAJOBP010003217">
    <property type="protein sequence ID" value="CAF4394794.1"/>
    <property type="molecule type" value="Genomic_DNA"/>
</dbReference>
<keyword evidence="6" id="KW-0630">Potassium</keyword>
<keyword evidence="8" id="KW-0406">Ion transport</keyword>
<keyword evidence="5" id="KW-0631">Potassium channel</keyword>
<evidence type="ECO:0000313" key="12">
    <source>
        <dbReference type="EMBL" id="CAF4394794.1"/>
    </source>
</evidence>
<evidence type="ECO:0000313" key="17">
    <source>
        <dbReference type="Proteomes" id="UP000663873"/>
    </source>
</evidence>
<dbReference type="GO" id="GO:0060072">
    <property type="term" value="F:large conductance calcium-activated potassium channel activity"/>
    <property type="evidence" value="ECO:0007669"/>
    <property type="project" value="TreeGrafter"/>
</dbReference>
<accession>A0A820NNT9</accession>
<keyword evidence="2" id="KW-0813">Transport</keyword>
<evidence type="ECO:0000313" key="15">
    <source>
        <dbReference type="EMBL" id="CAF4885017.1"/>
    </source>
</evidence>
<evidence type="ECO:0000256" key="1">
    <source>
        <dbReference type="ARBA" id="ARBA00004141"/>
    </source>
</evidence>
<dbReference type="EMBL" id="CAJOBO010002052">
    <property type="protein sequence ID" value="CAF4427898.1"/>
    <property type="molecule type" value="Genomic_DNA"/>
</dbReference>
<dbReference type="Proteomes" id="UP000663873">
    <property type="component" value="Unassembled WGS sequence"/>
</dbReference>
<evidence type="ECO:0000256" key="3">
    <source>
        <dbReference type="ARBA" id="ARBA00022538"/>
    </source>
</evidence>
<evidence type="ECO:0000256" key="6">
    <source>
        <dbReference type="ARBA" id="ARBA00022958"/>
    </source>
</evidence>
<dbReference type="Pfam" id="PF21014">
    <property type="entry name" value="Slowpoke_C"/>
    <property type="match status" value="1"/>
</dbReference>
<keyword evidence="17" id="KW-1185">Reference proteome</keyword>
<dbReference type="GO" id="GO:0016020">
    <property type="term" value="C:membrane"/>
    <property type="evidence" value="ECO:0007669"/>
    <property type="project" value="UniProtKB-SubCell"/>
</dbReference>
<evidence type="ECO:0000256" key="5">
    <source>
        <dbReference type="ARBA" id="ARBA00022826"/>
    </source>
</evidence>
<evidence type="ECO:0000259" key="11">
    <source>
        <dbReference type="Pfam" id="PF21014"/>
    </source>
</evidence>
<organism evidence="12 17">
    <name type="scientific">Rotaria socialis</name>
    <dbReference type="NCBI Taxonomy" id="392032"/>
    <lineage>
        <taxon>Eukaryota</taxon>
        <taxon>Metazoa</taxon>
        <taxon>Spiralia</taxon>
        <taxon>Gnathifera</taxon>
        <taxon>Rotifera</taxon>
        <taxon>Eurotatoria</taxon>
        <taxon>Bdelloidea</taxon>
        <taxon>Philodinida</taxon>
        <taxon>Philodinidae</taxon>
        <taxon>Rotaria</taxon>
    </lineage>
</organism>
<dbReference type="EMBL" id="CAJOBR010008847">
    <property type="protein sequence ID" value="CAF4885017.1"/>
    <property type="molecule type" value="Genomic_DNA"/>
</dbReference>